<dbReference type="SUPFAM" id="SSF57667">
    <property type="entry name" value="beta-beta-alpha zinc fingers"/>
    <property type="match status" value="5"/>
</dbReference>
<dbReference type="PROSITE" id="PS00028">
    <property type="entry name" value="ZINC_FINGER_C2H2_1"/>
    <property type="match status" value="7"/>
</dbReference>
<dbReference type="SMART" id="SM00868">
    <property type="entry name" value="zf-AD"/>
    <property type="match status" value="1"/>
</dbReference>
<feature type="domain" description="C2H2-type" evidence="10">
    <location>
        <begin position="520"/>
        <end position="547"/>
    </location>
</feature>
<sequence length="613" mass="71316">MNECKEFCELICRACLGSGRLYNIYEYQLADIYNQLIGDKVLPCDNMPQNLCAVCCTMLLKLTEFKNQCLKAQIILDNIKEKQHAITSNSISKNLKVCRKYSQTITKITTYPQTDVKIKDIRKSLDINEVENIKNGFECLDSSMKVNEYSLNGCHQLYIDNVKNEEIQFDKQLIETKTEDFNENGVEANTEVFNENDIESKIKKAKHNIEKDKKCKIEKDVDVKKSKFKRAAKVNKIKGKYFETKENMTNFESMYDVEIVILTKEQQLNDLLERKSSHNYLNSPFKCQYCYKGFIDEDNLKKHFKAQHDPSRGDVTCEFCQYRYKDKRGLNQHLKSHRLKFVCRQCKYVSRTTYNAKEHFKMHRGYLHECKDCGKCYEKLSTYLTHMRIHHPAELVWCDLCGEPFIGEFGLNGHKKRAHRDLQFPSDCACRCGARFTNPIALRVHASARACAQPCCSLCGQAFPTRLLLKDHLLEKHRGVDKYYSCTKCSKIFRSESLYSAHYRRMHAESTLRGDAAPPWVCEICGKTVPNKSRLVYHQRIHTGERPYQCPQCPKSFTMSKLLRSHSRVHSNERPYACKYCPKTFKGPSALRGHEYMHTGGKMKNSRNRNGVI</sequence>
<dbReference type="Pfam" id="PF00096">
    <property type="entry name" value="zf-C2H2"/>
    <property type="match status" value="6"/>
</dbReference>
<keyword evidence="6" id="KW-0238">DNA-binding</keyword>
<dbReference type="PROSITE" id="PS50157">
    <property type="entry name" value="ZINC_FINGER_C2H2_2"/>
    <property type="match status" value="7"/>
</dbReference>
<dbReference type="FunFam" id="3.30.160.60:FF:002075">
    <property type="entry name" value="zinc finger protein 646"/>
    <property type="match status" value="1"/>
</dbReference>
<reference evidence="12" key="2">
    <citation type="submission" date="2020-12" db="EMBL/GenBank/DDBJ databases">
        <authorList>
            <person name="Kanost M."/>
        </authorList>
    </citation>
    <scope>NUCLEOTIDE SEQUENCE</scope>
</reference>
<keyword evidence="3" id="KW-0677">Repeat</keyword>
<evidence type="ECO:0000256" key="2">
    <source>
        <dbReference type="ARBA" id="ARBA00022723"/>
    </source>
</evidence>
<feature type="binding site" evidence="9">
    <location>
        <position position="52"/>
    </location>
    <ligand>
        <name>Zn(2+)</name>
        <dbReference type="ChEBI" id="CHEBI:29105"/>
    </ligand>
</feature>
<dbReference type="InterPro" id="IPR036236">
    <property type="entry name" value="Znf_C2H2_sf"/>
</dbReference>
<dbReference type="InterPro" id="IPR050331">
    <property type="entry name" value="Zinc_finger"/>
</dbReference>
<dbReference type="GO" id="GO:0010468">
    <property type="term" value="P:regulation of gene expression"/>
    <property type="evidence" value="ECO:0007669"/>
    <property type="project" value="TreeGrafter"/>
</dbReference>
<keyword evidence="13" id="KW-1185">Reference proteome</keyword>
<comment type="subcellular location">
    <subcellularLocation>
        <location evidence="1">Nucleus</location>
    </subcellularLocation>
</comment>
<keyword evidence="4 8" id="KW-0863">Zinc-finger</keyword>
<feature type="binding site" evidence="9">
    <location>
        <position position="15"/>
    </location>
    <ligand>
        <name>Zn(2+)</name>
        <dbReference type="ChEBI" id="CHEBI:29105"/>
    </ligand>
</feature>
<dbReference type="Gene3D" id="3.30.160.60">
    <property type="entry name" value="Classic Zinc Finger"/>
    <property type="match status" value="6"/>
</dbReference>
<evidence type="ECO:0000313" key="13">
    <source>
        <dbReference type="Proteomes" id="UP000791440"/>
    </source>
</evidence>
<dbReference type="PROSITE" id="PS51915">
    <property type="entry name" value="ZAD"/>
    <property type="match status" value="1"/>
</dbReference>
<evidence type="ECO:0000256" key="7">
    <source>
        <dbReference type="ARBA" id="ARBA00023242"/>
    </source>
</evidence>
<evidence type="ECO:0000313" key="12">
    <source>
        <dbReference type="EMBL" id="KAG6463458.1"/>
    </source>
</evidence>
<feature type="domain" description="ZAD" evidence="11">
    <location>
        <begin position="10"/>
        <end position="79"/>
    </location>
</feature>
<dbReference type="GO" id="GO:0008270">
    <property type="term" value="F:zinc ion binding"/>
    <property type="evidence" value="ECO:0007669"/>
    <property type="project" value="UniProtKB-UniRule"/>
</dbReference>
<comment type="caution">
    <text evidence="12">The sequence shown here is derived from an EMBL/GenBank/DDBJ whole genome shotgun (WGS) entry which is preliminary data.</text>
</comment>
<dbReference type="FunFam" id="3.30.160.60:FF:001009">
    <property type="entry name" value="Zinc finger protein 26"/>
    <property type="match status" value="1"/>
</dbReference>
<keyword evidence="2 9" id="KW-0479">Metal-binding</keyword>
<feature type="domain" description="C2H2-type" evidence="10">
    <location>
        <begin position="576"/>
        <end position="603"/>
    </location>
</feature>
<dbReference type="PANTHER" id="PTHR16515:SF49">
    <property type="entry name" value="GASTRULA ZINC FINGER PROTEIN XLCGF49.1-LIKE-RELATED"/>
    <property type="match status" value="1"/>
</dbReference>
<keyword evidence="5 9" id="KW-0862">Zinc</keyword>
<dbReference type="InterPro" id="IPR013087">
    <property type="entry name" value="Znf_C2H2_type"/>
</dbReference>
<gene>
    <name evidence="12" type="ORF">O3G_MSEX013883</name>
</gene>
<feature type="domain" description="C2H2-type" evidence="10">
    <location>
        <begin position="368"/>
        <end position="390"/>
    </location>
</feature>
<dbReference type="EMBL" id="JH668986">
    <property type="protein sequence ID" value="KAG6463458.1"/>
    <property type="molecule type" value="Genomic_DNA"/>
</dbReference>
<dbReference type="AlphaFoldDB" id="A0A922D008"/>
<feature type="domain" description="C2H2-type" evidence="10">
    <location>
        <begin position="285"/>
        <end position="313"/>
    </location>
</feature>
<evidence type="ECO:0000256" key="5">
    <source>
        <dbReference type="ARBA" id="ARBA00022833"/>
    </source>
</evidence>
<dbReference type="SMART" id="SM00355">
    <property type="entry name" value="ZnF_C2H2"/>
    <property type="match status" value="10"/>
</dbReference>
<reference evidence="12" key="1">
    <citation type="journal article" date="2016" name="Insect Biochem. Mol. Biol.">
        <title>Multifaceted biological insights from a draft genome sequence of the tobacco hornworm moth, Manduca sexta.</title>
        <authorList>
            <person name="Kanost M.R."/>
            <person name="Arrese E.L."/>
            <person name="Cao X."/>
            <person name="Chen Y.R."/>
            <person name="Chellapilla S."/>
            <person name="Goldsmith M.R."/>
            <person name="Grosse-Wilde E."/>
            <person name="Heckel D.G."/>
            <person name="Herndon N."/>
            <person name="Jiang H."/>
            <person name="Papanicolaou A."/>
            <person name="Qu J."/>
            <person name="Soulages J.L."/>
            <person name="Vogel H."/>
            <person name="Walters J."/>
            <person name="Waterhouse R.M."/>
            <person name="Ahn S.J."/>
            <person name="Almeida F.C."/>
            <person name="An C."/>
            <person name="Aqrawi P."/>
            <person name="Bretschneider A."/>
            <person name="Bryant W.B."/>
            <person name="Bucks S."/>
            <person name="Chao H."/>
            <person name="Chevignon G."/>
            <person name="Christen J.M."/>
            <person name="Clarke D.F."/>
            <person name="Dittmer N.T."/>
            <person name="Ferguson L.C.F."/>
            <person name="Garavelou S."/>
            <person name="Gordon K.H.J."/>
            <person name="Gunaratna R.T."/>
            <person name="Han Y."/>
            <person name="Hauser F."/>
            <person name="He Y."/>
            <person name="Heidel-Fischer H."/>
            <person name="Hirsh A."/>
            <person name="Hu Y."/>
            <person name="Jiang H."/>
            <person name="Kalra D."/>
            <person name="Klinner C."/>
            <person name="Konig C."/>
            <person name="Kovar C."/>
            <person name="Kroll A.R."/>
            <person name="Kuwar S.S."/>
            <person name="Lee S.L."/>
            <person name="Lehman R."/>
            <person name="Li K."/>
            <person name="Li Z."/>
            <person name="Liang H."/>
            <person name="Lovelace S."/>
            <person name="Lu Z."/>
            <person name="Mansfield J.H."/>
            <person name="McCulloch K.J."/>
            <person name="Mathew T."/>
            <person name="Morton B."/>
            <person name="Muzny D.M."/>
            <person name="Neunemann D."/>
            <person name="Ongeri F."/>
            <person name="Pauchet Y."/>
            <person name="Pu L.L."/>
            <person name="Pyrousis I."/>
            <person name="Rao X.J."/>
            <person name="Redding A."/>
            <person name="Roesel C."/>
            <person name="Sanchez-Gracia A."/>
            <person name="Schaack S."/>
            <person name="Shukla A."/>
            <person name="Tetreau G."/>
            <person name="Wang Y."/>
            <person name="Xiong G.H."/>
            <person name="Traut W."/>
            <person name="Walsh T.K."/>
            <person name="Worley K.C."/>
            <person name="Wu D."/>
            <person name="Wu W."/>
            <person name="Wu Y.Q."/>
            <person name="Zhang X."/>
            <person name="Zou Z."/>
            <person name="Zucker H."/>
            <person name="Briscoe A.D."/>
            <person name="Burmester T."/>
            <person name="Clem R.J."/>
            <person name="Feyereisen R."/>
            <person name="Grimmelikhuijzen C.J.P."/>
            <person name="Hamodrakas S.J."/>
            <person name="Hansson B.S."/>
            <person name="Huguet E."/>
            <person name="Jermiin L.S."/>
            <person name="Lan Q."/>
            <person name="Lehman H.K."/>
            <person name="Lorenzen M."/>
            <person name="Merzendorfer H."/>
            <person name="Michalopoulos I."/>
            <person name="Morton D.B."/>
            <person name="Muthukrishnan S."/>
            <person name="Oakeshott J.G."/>
            <person name="Palmer W."/>
            <person name="Park Y."/>
            <person name="Passarelli A.L."/>
            <person name="Rozas J."/>
            <person name="Schwartz L.M."/>
            <person name="Smith W."/>
            <person name="Southgate A."/>
            <person name="Vilcinskas A."/>
            <person name="Vogt R."/>
            <person name="Wang P."/>
            <person name="Werren J."/>
            <person name="Yu X.Q."/>
            <person name="Zhou J.J."/>
            <person name="Brown S.J."/>
            <person name="Scherer S.E."/>
            <person name="Richards S."/>
            <person name="Blissard G.W."/>
        </authorList>
    </citation>
    <scope>NUCLEOTIDE SEQUENCE</scope>
</reference>
<feature type="domain" description="C2H2-type" evidence="10">
    <location>
        <begin position="548"/>
        <end position="575"/>
    </location>
</feature>
<evidence type="ECO:0000256" key="4">
    <source>
        <dbReference type="ARBA" id="ARBA00022771"/>
    </source>
</evidence>
<evidence type="ECO:0000259" key="11">
    <source>
        <dbReference type="PROSITE" id="PS51915"/>
    </source>
</evidence>
<evidence type="ECO:0000256" key="9">
    <source>
        <dbReference type="PROSITE-ProRule" id="PRU01263"/>
    </source>
</evidence>
<evidence type="ECO:0000259" key="10">
    <source>
        <dbReference type="PROSITE" id="PS50157"/>
    </source>
</evidence>
<accession>A0A922D008</accession>
<dbReference type="SUPFAM" id="SSF57716">
    <property type="entry name" value="Glucocorticoid receptor-like (DNA-binding domain)"/>
    <property type="match status" value="1"/>
</dbReference>
<dbReference type="GO" id="GO:0003677">
    <property type="term" value="F:DNA binding"/>
    <property type="evidence" value="ECO:0007669"/>
    <property type="project" value="UniProtKB-KW"/>
</dbReference>
<evidence type="ECO:0000256" key="8">
    <source>
        <dbReference type="PROSITE-ProRule" id="PRU00042"/>
    </source>
</evidence>
<dbReference type="Pfam" id="PF07776">
    <property type="entry name" value="zf-AD"/>
    <property type="match status" value="1"/>
</dbReference>
<keyword evidence="7" id="KW-0539">Nucleus</keyword>
<dbReference type="GO" id="GO:0005634">
    <property type="term" value="C:nucleus"/>
    <property type="evidence" value="ECO:0007669"/>
    <property type="project" value="UniProtKB-SubCell"/>
</dbReference>
<evidence type="ECO:0000256" key="3">
    <source>
        <dbReference type="ARBA" id="ARBA00022737"/>
    </source>
</evidence>
<feature type="binding site" evidence="9">
    <location>
        <position position="12"/>
    </location>
    <ligand>
        <name>Zn(2+)</name>
        <dbReference type="ChEBI" id="CHEBI:29105"/>
    </ligand>
</feature>
<dbReference type="InterPro" id="IPR012934">
    <property type="entry name" value="Znf_AD"/>
</dbReference>
<evidence type="ECO:0000256" key="1">
    <source>
        <dbReference type="ARBA" id="ARBA00004123"/>
    </source>
</evidence>
<evidence type="ECO:0000256" key="6">
    <source>
        <dbReference type="ARBA" id="ARBA00023125"/>
    </source>
</evidence>
<dbReference type="OrthoDB" id="654211at2759"/>
<dbReference type="FunFam" id="3.30.160.60:FF:000478">
    <property type="entry name" value="Zinc finger protein 133"/>
    <property type="match status" value="1"/>
</dbReference>
<feature type="domain" description="C2H2-type" evidence="10">
    <location>
        <begin position="484"/>
        <end position="512"/>
    </location>
</feature>
<feature type="binding site" evidence="9">
    <location>
        <position position="55"/>
    </location>
    <ligand>
        <name>Zn(2+)</name>
        <dbReference type="ChEBI" id="CHEBI:29105"/>
    </ligand>
</feature>
<organism evidence="12 13">
    <name type="scientific">Manduca sexta</name>
    <name type="common">Tobacco hawkmoth</name>
    <name type="synonym">Tobacco hornworm</name>
    <dbReference type="NCBI Taxonomy" id="7130"/>
    <lineage>
        <taxon>Eukaryota</taxon>
        <taxon>Metazoa</taxon>
        <taxon>Ecdysozoa</taxon>
        <taxon>Arthropoda</taxon>
        <taxon>Hexapoda</taxon>
        <taxon>Insecta</taxon>
        <taxon>Pterygota</taxon>
        <taxon>Neoptera</taxon>
        <taxon>Endopterygota</taxon>
        <taxon>Lepidoptera</taxon>
        <taxon>Glossata</taxon>
        <taxon>Ditrysia</taxon>
        <taxon>Bombycoidea</taxon>
        <taxon>Sphingidae</taxon>
        <taxon>Sphinginae</taxon>
        <taxon>Sphingini</taxon>
        <taxon>Manduca</taxon>
    </lineage>
</organism>
<name>A0A922D008_MANSE</name>
<dbReference type="PANTHER" id="PTHR16515">
    <property type="entry name" value="PR DOMAIN ZINC FINGER PROTEIN"/>
    <property type="match status" value="1"/>
</dbReference>
<proteinExistence type="predicted"/>
<protein>
    <submittedName>
        <fullName evidence="12">Uncharacterized protein</fullName>
    </submittedName>
</protein>
<dbReference type="Proteomes" id="UP000791440">
    <property type="component" value="Unassembled WGS sequence"/>
</dbReference>
<feature type="domain" description="C2H2-type" evidence="10">
    <location>
        <begin position="456"/>
        <end position="482"/>
    </location>
</feature>